<comment type="caution">
    <text evidence="3">The sequence shown here is derived from an EMBL/GenBank/DDBJ whole genome shotgun (WGS) entry which is preliminary data.</text>
</comment>
<evidence type="ECO:0000256" key="2">
    <source>
        <dbReference type="SAM" id="SignalP"/>
    </source>
</evidence>
<dbReference type="Proteomes" id="UP000216339">
    <property type="component" value="Unassembled WGS sequence"/>
</dbReference>
<keyword evidence="2" id="KW-0732">Signal</keyword>
<reference evidence="3 4" key="1">
    <citation type="submission" date="2016-11" db="EMBL/GenBank/DDBJ databases">
        <title>Study of marine rhodopsin-containing bacteria.</title>
        <authorList>
            <person name="Yoshizawa S."/>
            <person name="Kumagai Y."/>
            <person name="Kogure K."/>
        </authorList>
    </citation>
    <scope>NUCLEOTIDE SEQUENCE [LARGE SCALE GENOMIC DNA]</scope>
    <source>
        <strain evidence="3 4">SAORIC-28</strain>
    </source>
</reference>
<protein>
    <recommendedName>
        <fullName evidence="5">CopL family metal-binding regulatory protein</fullName>
    </recommendedName>
</protein>
<feature type="compositionally biased region" description="Basic and acidic residues" evidence="1">
    <location>
        <begin position="58"/>
        <end position="69"/>
    </location>
</feature>
<dbReference type="EMBL" id="MQWD01000001">
    <property type="protein sequence ID" value="PAP78211.1"/>
    <property type="molecule type" value="Genomic_DNA"/>
</dbReference>
<accession>A0A271J3U9</accession>
<feature type="signal peptide" evidence="2">
    <location>
        <begin position="1"/>
        <end position="27"/>
    </location>
</feature>
<name>A0A271J3U9_9BACT</name>
<dbReference type="PROSITE" id="PS51257">
    <property type="entry name" value="PROKAR_LIPOPROTEIN"/>
    <property type="match status" value="1"/>
</dbReference>
<proteinExistence type="predicted"/>
<evidence type="ECO:0000256" key="1">
    <source>
        <dbReference type="SAM" id="MobiDB-lite"/>
    </source>
</evidence>
<dbReference type="AlphaFoldDB" id="A0A271J3U9"/>
<gene>
    <name evidence="3" type="ORF">BSZ37_18145</name>
</gene>
<sequence>MLPLLRRLRLPAFVVALAILAGPAASAACLYAMADAAHDGHAMPRGEAPMEHGLMPTGHDEAPPCHDEPAPEPAPPADGHGLHDCASPCCLAEAPVSDAPSVVVSAAQAVPAPAALEVVVEAEPVVPTVEPCASPPPRTARLHAVFQRFLI</sequence>
<dbReference type="RefSeq" id="WP_095511894.1">
    <property type="nucleotide sequence ID" value="NZ_MQWD01000001.1"/>
</dbReference>
<evidence type="ECO:0008006" key="5">
    <source>
        <dbReference type="Google" id="ProtNLM"/>
    </source>
</evidence>
<feature type="region of interest" description="Disordered" evidence="1">
    <location>
        <begin position="42"/>
        <end position="79"/>
    </location>
</feature>
<keyword evidence="4" id="KW-1185">Reference proteome</keyword>
<evidence type="ECO:0000313" key="3">
    <source>
        <dbReference type="EMBL" id="PAP78211.1"/>
    </source>
</evidence>
<organism evidence="3 4">
    <name type="scientific">Rubrivirga marina</name>
    <dbReference type="NCBI Taxonomy" id="1196024"/>
    <lineage>
        <taxon>Bacteria</taxon>
        <taxon>Pseudomonadati</taxon>
        <taxon>Rhodothermota</taxon>
        <taxon>Rhodothermia</taxon>
        <taxon>Rhodothermales</taxon>
        <taxon>Rubricoccaceae</taxon>
        <taxon>Rubrivirga</taxon>
    </lineage>
</organism>
<feature type="chain" id="PRO_5012289579" description="CopL family metal-binding regulatory protein" evidence="2">
    <location>
        <begin position="28"/>
        <end position="151"/>
    </location>
</feature>
<evidence type="ECO:0000313" key="4">
    <source>
        <dbReference type="Proteomes" id="UP000216339"/>
    </source>
</evidence>